<accession>A0A382K7A0</accession>
<dbReference type="PANTHER" id="PTHR46193:SF18">
    <property type="entry name" value="HEXITOL PHOSPHATASE B"/>
    <property type="match status" value="1"/>
</dbReference>
<dbReference type="InterPro" id="IPR023214">
    <property type="entry name" value="HAD_sf"/>
</dbReference>
<evidence type="ECO:0000256" key="2">
    <source>
        <dbReference type="ARBA" id="ARBA00022723"/>
    </source>
</evidence>
<dbReference type="Pfam" id="PF13419">
    <property type="entry name" value="HAD_2"/>
    <property type="match status" value="1"/>
</dbReference>
<name>A0A382K7A0_9ZZZZ</name>
<dbReference type="SUPFAM" id="SSF56784">
    <property type="entry name" value="HAD-like"/>
    <property type="match status" value="1"/>
</dbReference>
<dbReference type="EMBL" id="UINC01078465">
    <property type="protein sequence ID" value="SVC19565.1"/>
    <property type="molecule type" value="Genomic_DNA"/>
</dbReference>
<keyword evidence="2" id="KW-0479">Metal-binding</keyword>
<evidence type="ECO:0008006" key="6">
    <source>
        <dbReference type="Google" id="ProtNLM"/>
    </source>
</evidence>
<proteinExistence type="predicted"/>
<dbReference type="AlphaFoldDB" id="A0A382K7A0"/>
<sequence>MNTAVIFDMDGVILDTEPLYTRAEVRLFNEYGVHIPKEDWSLFRGCSEEDFFNLSMQRYKVNENMTVFMEKGRKYVREEFKNNLAFMPGFHALIRRVKKKHKTGLVTASPRNHVDWLCKQIHLDTIFENIISGSESKYNKPHPAPYLDMIKLLNIVPENTIIIEDSINGLKAALNAGAHVIAKTGSVPSENLSMAHRIVIHLDEITDELI</sequence>
<dbReference type="SFLD" id="SFLDG01135">
    <property type="entry name" value="C1.5.6:_HAD__Beta-PGM__Phospha"/>
    <property type="match status" value="1"/>
</dbReference>
<gene>
    <name evidence="5" type="ORF">METZ01_LOCUS272419</name>
</gene>
<keyword evidence="3" id="KW-0460">Magnesium</keyword>
<reference evidence="5" key="1">
    <citation type="submission" date="2018-05" db="EMBL/GenBank/DDBJ databases">
        <authorList>
            <person name="Lanie J.A."/>
            <person name="Ng W.-L."/>
            <person name="Kazmierczak K.M."/>
            <person name="Andrzejewski T.M."/>
            <person name="Davidsen T.M."/>
            <person name="Wayne K.J."/>
            <person name="Tettelin H."/>
            <person name="Glass J.I."/>
            <person name="Rusch D."/>
            <person name="Podicherti R."/>
            <person name="Tsui H.-C.T."/>
            <person name="Winkler M.E."/>
        </authorList>
    </citation>
    <scope>NUCLEOTIDE SEQUENCE</scope>
</reference>
<dbReference type="InterPro" id="IPR041492">
    <property type="entry name" value="HAD_2"/>
</dbReference>
<dbReference type="InterPro" id="IPR006439">
    <property type="entry name" value="HAD-SF_hydro_IA"/>
</dbReference>
<dbReference type="PANTHER" id="PTHR46193">
    <property type="entry name" value="6-PHOSPHOGLUCONATE PHOSPHATASE"/>
    <property type="match status" value="1"/>
</dbReference>
<protein>
    <recommendedName>
        <fullName evidence="6">FCP1 homology domain-containing protein</fullName>
    </recommendedName>
</protein>
<comment type="cofactor">
    <cofactor evidence="1">
        <name>Mg(2+)</name>
        <dbReference type="ChEBI" id="CHEBI:18420"/>
    </cofactor>
</comment>
<dbReference type="InterPro" id="IPR036412">
    <property type="entry name" value="HAD-like_sf"/>
</dbReference>
<keyword evidence="4" id="KW-0119">Carbohydrate metabolism</keyword>
<evidence type="ECO:0000256" key="3">
    <source>
        <dbReference type="ARBA" id="ARBA00022842"/>
    </source>
</evidence>
<dbReference type="InterPro" id="IPR051600">
    <property type="entry name" value="Beta-PGM-like"/>
</dbReference>
<feature type="non-terminal residue" evidence="5">
    <location>
        <position position="210"/>
    </location>
</feature>
<dbReference type="Gene3D" id="3.40.50.1000">
    <property type="entry name" value="HAD superfamily/HAD-like"/>
    <property type="match status" value="1"/>
</dbReference>
<organism evidence="5">
    <name type="scientific">marine metagenome</name>
    <dbReference type="NCBI Taxonomy" id="408172"/>
    <lineage>
        <taxon>unclassified sequences</taxon>
        <taxon>metagenomes</taxon>
        <taxon>ecological metagenomes</taxon>
    </lineage>
</organism>
<dbReference type="GO" id="GO:0046872">
    <property type="term" value="F:metal ion binding"/>
    <property type="evidence" value="ECO:0007669"/>
    <property type="project" value="UniProtKB-KW"/>
</dbReference>
<dbReference type="SFLD" id="SFLDS00003">
    <property type="entry name" value="Haloacid_Dehalogenase"/>
    <property type="match status" value="1"/>
</dbReference>
<dbReference type="GO" id="GO:0003824">
    <property type="term" value="F:catalytic activity"/>
    <property type="evidence" value="ECO:0007669"/>
    <property type="project" value="UniProtKB-ARBA"/>
</dbReference>
<dbReference type="NCBIfam" id="TIGR01509">
    <property type="entry name" value="HAD-SF-IA-v3"/>
    <property type="match status" value="1"/>
</dbReference>
<evidence type="ECO:0000256" key="4">
    <source>
        <dbReference type="ARBA" id="ARBA00023277"/>
    </source>
</evidence>
<evidence type="ECO:0000256" key="1">
    <source>
        <dbReference type="ARBA" id="ARBA00001946"/>
    </source>
</evidence>
<dbReference type="InterPro" id="IPR023198">
    <property type="entry name" value="PGP-like_dom2"/>
</dbReference>
<dbReference type="Gene3D" id="1.10.150.240">
    <property type="entry name" value="Putative phosphatase, domain 2"/>
    <property type="match status" value="1"/>
</dbReference>
<evidence type="ECO:0000313" key="5">
    <source>
        <dbReference type="EMBL" id="SVC19565.1"/>
    </source>
</evidence>
<dbReference type="SFLD" id="SFLDG01129">
    <property type="entry name" value="C1.5:_HAD__Beta-PGM__Phosphata"/>
    <property type="match status" value="1"/>
</dbReference>